<keyword evidence="11" id="KW-0482">Metalloprotease</keyword>
<feature type="region of interest" description="Disordered" evidence="13">
    <location>
        <begin position="234"/>
        <end position="282"/>
    </location>
</feature>
<dbReference type="EMBL" id="JABANM010032810">
    <property type="protein sequence ID" value="KAF4702311.1"/>
    <property type="molecule type" value="Genomic_DNA"/>
</dbReference>
<keyword evidence="5" id="KW-0812">Transmembrane</keyword>
<keyword evidence="10" id="KW-1133">Transmembrane helix</keyword>
<keyword evidence="11" id="KW-0645">Protease</keyword>
<keyword evidence="11" id="KW-0378">Hydrolase</keyword>
<dbReference type="Proteomes" id="UP000574390">
    <property type="component" value="Unassembled WGS sequence"/>
</dbReference>
<evidence type="ECO:0000256" key="5">
    <source>
        <dbReference type="ARBA" id="ARBA00022692"/>
    </source>
</evidence>
<evidence type="ECO:0000256" key="10">
    <source>
        <dbReference type="ARBA" id="ARBA00022989"/>
    </source>
</evidence>
<keyword evidence="7" id="KW-0547">Nucleotide-binding</keyword>
<dbReference type="InterPro" id="IPR000642">
    <property type="entry name" value="Peptidase_M41"/>
</dbReference>
<comment type="cofactor">
    <cofactor evidence="1">
        <name>Zn(2+)</name>
        <dbReference type="ChEBI" id="CHEBI:29105"/>
    </cofactor>
</comment>
<dbReference type="GO" id="GO:0034982">
    <property type="term" value="P:mitochondrial protein processing"/>
    <property type="evidence" value="ECO:0007669"/>
    <property type="project" value="TreeGrafter"/>
</dbReference>
<proteinExistence type="inferred from homology"/>
<evidence type="ECO:0000256" key="1">
    <source>
        <dbReference type="ARBA" id="ARBA00001947"/>
    </source>
</evidence>
<feature type="domain" description="Peptidase M41" evidence="14">
    <location>
        <begin position="16"/>
        <end position="197"/>
    </location>
</feature>
<keyword evidence="8" id="KW-0862">Zinc</keyword>
<evidence type="ECO:0000259" key="14">
    <source>
        <dbReference type="Pfam" id="PF01434"/>
    </source>
</evidence>
<evidence type="ECO:0000256" key="7">
    <source>
        <dbReference type="ARBA" id="ARBA00022741"/>
    </source>
</evidence>
<evidence type="ECO:0000256" key="4">
    <source>
        <dbReference type="ARBA" id="ARBA00010550"/>
    </source>
</evidence>
<comment type="caution">
    <text evidence="15">The sequence shown here is derived from an EMBL/GenBank/DDBJ whole genome shotgun (WGS) entry which is preliminary data.</text>
</comment>
<sequence>SATERIIGGLAKSNNLMSEQEKRTVAIHESGHAVAGWMMEYADPLLKVTIVPRSSGALGFAQYLPEELALYSKEALHDKLAVILGGRAAEELFTGRITTGAADDFAKATNIALGMAQVYGMTDGVGLLSWNPQQMQEMMYKPFSEKTAQMIESEAKKIVEGQYKRVKEVLKANEAKVKALSMELFNKETLVFTDLQDVLGPRPYGVNDKYLKYIDTKAGVEMDKKEAAEAAAAAAAAAKNLTEESGVSGGDAVHPEETLDESSGIDQQQQQRQGDTTPDAKR</sequence>
<reference evidence="15 16" key="1">
    <citation type="submission" date="2020-04" db="EMBL/GenBank/DDBJ databases">
        <title>Perkinsus olseni comparative genomics.</title>
        <authorList>
            <person name="Bogema D.R."/>
        </authorList>
    </citation>
    <scope>NUCLEOTIDE SEQUENCE [LARGE SCALE GENOMIC DNA]</scope>
    <source>
        <strain evidence="15">ATCC PRA-205</strain>
    </source>
</reference>
<keyword evidence="9" id="KW-0067">ATP-binding</keyword>
<keyword evidence="12" id="KW-0472">Membrane</keyword>
<evidence type="ECO:0000256" key="9">
    <source>
        <dbReference type="ARBA" id="ARBA00022840"/>
    </source>
</evidence>
<evidence type="ECO:0000256" key="2">
    <source>
        <dbReference type="ARBA" id="ARBA00004173"/>
    </source>
</evidence>
<dbReference type="GO" id="GO:0005524">
    <property type="term" value="F:ATP binding"/>
    <property type="evidence" value="ECO:0007669"/>
    <property type="project" value="UniProtKB-KW"/>
</dbReference>
<name>A0A7J6Q2Y3_PEROL</name>
<dbReference type="AlphaFoldDB" id="A0A7J6Q2Y3"/>
<dbReference type="GO" id="GO:0004176">
    <property type="term" value="F:ATP-dependent peptidase activity"/>
    <property type="evidence" value="ECO:0007669"/>
    <property type="project" value="InterPro"/>
</dbReference>
<evidence type="ECO:0000256" key="8">
    <source>
        <dbReference type="ARBA" id="ARBA00022833"/>
    </source>
</evidence>
<dbReference type="FunFam" id="1.20.58.760:FF:000003">
    <property type="entry name" value="AFG3-like AAA ATPase 2"/>
    <property type="match status" value="1"/>
</dbReference>
<dbReference type="PANTHER" id="PTHR43655">
    <property type="entry name" value="ATP-DEPENDENT PROTEASE"/>
    <property type="match status" value="1"/>
</dbReference>
<evidence type="ECO:0000256" key="6">
    <source>
        <dbReference type="ARBA" id="ARBA00022723"/>
    </source>
</evidence>
<dbReference type="SUPFAM" id="SSF140990">
    <property type="entry name" value="FtsH protease domain-like"/>
    <property type="match status" value="1"/>
</dbReference>
<feature type="non-terminal residue" evidence="15">
    <location>
        <position position="1"/>
    </location>
</feature>
<dbReference type="Pfam" id="PF01434">
    <property type="entry name" value="Peptidase_M41"/>
    <property type="match status" value="1"/>
</dbReference>
<evidence type="ECO:0000256" key="3">
    <source>
        <dbReference type="ARBA" id="ARBA00004370"/>
    </source>
</evidence>
<evidence type="ECO:0000313" key="16">
    <source>
        <dbReference type="Proteomes" id="UP000574390"/>
    </source>
</evidence>
<dbReference type="GO" id="GO:0046872">
    <property type="term" value="F:metal ion binding"/>
    <property type="evidence" value="ECO:0007669"/>
    <property type="project" value="UniProtKB-KW"/>
</dbReference>
<protein>
    <recommendedName>
        <fullName evidence="14">Peptidase M41 domain-containing protein</fullName>
    </recommendedName>
</protein>
<organism evidence="15 16">
    <name type="scientific">Perkinsus olseni</name>
    <name type="common">Perkinsus atlanticus</name>
    <dbReference type="NCBI Taxonomy" id="32597"/>
    <lineage>
        <taxon>Eukaryota</taxon>
        <taxon>Sar</taxon>
        <taxon>Alveolata</taxon>
        <taxon>Perkinsozoa</taxon>
        <taxon>Perkinsea</taxon>
        <taxon>Perkinsida</taxon>
        <taxon>Perkinsidae</taxon>
        <taxon>Perkinsus</taxon>
    </lineage>
</organism>
<evidence type="ECO:0000313" key="15">
    <source>
        <dbReference type="EMBL" id="KAF4702311.1"/>
    </source>
</evidence>
<dbReference type="GO" id="GO:0004222">
    <property type="term" value="F:metalloendopeptidase activity"/>
    <property type="evidence" value="ECO:0007669"/>
    <property type="project" value="InterPro"/>
</dbReference>
<gene>
    <name evidence="15" type="ORF">FOZ62_012028</name>
</gene>
<comment type="similarity">
    <text evidence="4">In the N-terminal section; belongs to the AAA ATPase family.</text>
</comment>
<evidence type="ECO:0000256" key="13">
    <source>
        <dbReference type="SAM" id="MobiDB-lite"/>
    </source>
</evidence>
<evidence type="ECO:0000256" key="12">
    <source>
        <dbReference type="ARBA" id="ARBA00023136"/>
    </source>
</evidence>
<dbReference type="Gene3D" id="1.20.58.760">
    <property type="entry name" value="Peptidase M41"/>
    <property type="match status" value="1"/>
</dbReference>
<accession>A0A7J6Q2Y3</accession>
<dbReference type="InterPro" id="IPR037219">
    <property type="entry name" value="Peptidase_M41-like"/>
</dbReference>
<dbReference type="InterPro" id="IPR050928">
    <property type="entry name" value="ATP-dep_Zn_Metalloprotease"/>
</dbReference>
<dbReference type="GO" id="GO:0005745">
    <property type="term" value="C:m-AAA complex"/>
    <property type="evidence" value="ECO:0007669"/>
    <property type="project" value="TreeGrafter"/>
</dbReference>
<dbReference type="PANTHER" id="PTHR43655:SF2">
    <property type="entry name" value="AFG3 LIKE MATRIX AAA PEPTIDASE SUBUNIT 2, ISOFORM A"/>
    <property type="match status" value="1"/>
</dbReference>
<comment type="subcellular location">
    <subcellularLocation>
        <location evidence="3">Membrane</location>
    </subcellularLocation>
    <subcellularLocation>
        <location evidence="2">Mitochondrion</location>
    </subcellularLocation>
</comment>
<evidence type="ECO:0000256" key="11">
    <source>
        <dbReference type="ARBA" id="ARBA00023049"/>
    </source>
</evidence>
<keyword evidence="6" id="KW-0479">Metal-binding</keyword>